<accession>A0A9X9WJK2</accession>
<dbReference type="SUPFAM" id="SSF53448">
    <property type="entry name" value="Nucleotide-diphospho-sugar transferases"/>
    <property type="match status" value="1"/>
</dbReference>
<dbReference type="Pfam" id="PF00535">
    <property type="entry name" value="Glycos_transf_2"/>
    <property type="match status" value="1"/>
</dbReference>
<organism evidence="3 6">
    <name type="scientific">Neoroseomonas oryzicola</name>
    <dbReference type="NCBI Taxonomy" id="535904"/>
    <lineage>
        <taxon>Bacteria</taxon>
        <taxon>Pseudomonadati</taxon>
        <taxon>Pseudomonadota</taxon>
        <taxon>Alphaproteobacteria</taxon>
        <taxon>Acetobacterales</taxon>
        <taxon>Acetobacteraceae</taxon>
        <taxon>Neoroseomonas</taxon>
    </lineage>
</organism>
<evidence type="ECO:0000313" key="3">
    <source>
        <dbReference type="EMBL" id="MBR0660512.1"/>
    </source>
</evidence>
<name>A0A9X9WJK2_9PROT</name>
<dbReference type="Gene3D" id="3.90.550.10">
    <property type="entry name" value="Spore Coat Polysaccharide Biosynthesis Protein SpsA, Chain A"/>
    <property type="match status" value="1"/>
</dbReference>
<dbReference type="Proteomes" id="UP001138708">
    <property type="component" value="Unassembled WGS sequence"/>
</dbReference>
<dbReference type="CDD" id="cd00761">
    <property type="entry name" value="Glyco_tranf_GTA_type"/>
    <property type="match status" value="1"/>
</dbReference>
<keyword evidence="5" id="KW-1185">Reference proteome</keyword>
<dbReference type="Proteomes" id="UP000746741">
    <property type="component" value="Unassembled WGS sequence"/>
</dbReference>
<evidence type="ECO:0000259" key="2">
    <source>
        <dbReference type="Pfam" id="PF13524"/>
    </source>
</evidence>
<dbReference type="InterPro" id="IPR001173">
    <property type="entry name" value="Glyco_trans_2-like"/>
</dbReference>
<dbReference type="EMBL" id="JAAVUP010000002">
    <property type="protein sequence ID" value="NKE16754.1"/>
    <property type="molecule type" value="Genomic_DNA"/>
</dbReference>
<dbReference type="AlphaFoldDB" id="A0A9X9WJK2"/>
<proteinExistence type="predicted"/>
<dbReference type="EMBL" id="JAAEDK010000032">
    <property type="protein sequence ID" value="MBR0660512.1"/>
    <property type="molecule type" value="Genomic_DNA"/>
</dbReference>
<dbReference type="RefSeq" id="WP_211844069.1">
    <property type="nucleotide sequence ID" value="NZ_JAAEDK010000032.1"/>
</dbReference>
<feature type="domain" description="Glycosyltransferase 2-like" evidence="1">
    <location>
        <begin position="341"/>
        <end position="503"/>
    </location>
</feature>
<dbReference type="InterPro" id="IPR055259">
    <property type="entry name" value="YkvP/CgeB_Glyco_trans-like"/>
</dbReference>
<evidence type="ECO:0000259" key="1">
    <source>
        <dbReference type="Pfam" id="PF00535"/>
    </source>
</evidence>
<sequence length="604" mass="68224">MRIALQNAFPDASYTAEAEWIRRCIRACEVLGFSAVPVVTSDDIIAAKPDCVLATHHFTPKLTGVPTIGLMWNAPSYFQGDGAAHDAILSYDGYLCGSETIARWVDDFVTGRGKDSVIHDGLMLPSSPDAGPTGPLPGELRLMYAGIHWDGSRHGAVFRHLDGQVPMDIYGPPDAWRDHKESYRGTLPFDGVSVIEALRRSGVALCLHKSAHRAWNCPSMRLFEAASAGALIITDDFDFPRHWFRNAVLYVNANLPPPAIAKQVTDHLHWAAANPEGAQNLAYRANELFRRRLSLERMLETLPDYLDRVRERRGMVPVTSFRGATPPTVEYVVRIGLRPQDMVRRALTSLAAQTWPSIAVTLLQFHPVEGLDALIEEFRERFDWINHVIVANDGNRGTSLWAGVNHTTAEYIGILDDDDTFHPNHVASVMQCLERHPHSGFAYSGLMRVHDDEGHFFQTRRDSTSRAPRTSRERRELFTLHEEDFRRLTPVHNVIGIHAWIARRNLLDERALTNPRLELAEDVFLMASIASRTEPCFTGTATAEWRWRQTQRDNWTLSYPAEDADALYHRWHLRAQSLRFVQRNRPLAPAAVHDFNMAVQGDES</sequence>
<dbReference type="InterPro" id="IPR029044">
    <property type="entry name" value="Nucleotide-diphossugar_trans"/>
</dbReference>
<gene>
    <name evidence="4" type="ORF">GWK15_07355</name>
    <name evidence="3" type="ORF">GXW75_14730</name>
</gene>
<protein>
    <submittedName>
        <fullName evidence="3">Glycosyltransferase</fullName>
    </submittedName>
</protein>
<dbReference type="Pfam" id="PF13524">
    <property type="entry name" value="Glyco_trans_1_2"/>
    <property type="match status" value="1"/>
</dbReference>
<evidence type="ECO:0000313" key="6">
    <source>
        <dbReference type="Proteomes" id="UP001138708"/>
    </source>
</evidence>
<reference evidence="3" key="3">
    <citation type="journal article" date="2021" name="Syst. Appl. Microbiol.">
        <title>Roseomonas hellenica sp. nov., isolated from roots of wild-growing Alkanna tinctoria.</title>
        <authorList>
            <person name="Rat A."/>
            <person name="Naranjo H.D."/>
            <person name="Lebbe L."/>
            <person name="Cnockaert M."/>
            <person name="Krigas N."/>
            <person name="Grigoriadou K."/>
            <person name="Maloupa E."/>
            <person name="Willems A."/>
        </authorList>
    </citation>
    <scope>NUCLEOTIDE SEQUENCE</scope>
    <source>
        <strain evidence="3">LMG 31161</strain>
    </source>
</reference>
<reference evidence="4 5" key="2">
    <citation type="submission" date="2020-02" db="EMBL/GenBank/DDBJ databases">
        <authorList>
            <person name="Sun Q."/>
            <person name="Inoue M."/>
        </authorList>
    </citation>
    <scope>NUCLEOTIDE SEQUENCE [LARGE SCALE GENOMIC DNA]</scope>
    <source>
        <strain evidence="4 5">KCTC 22478</strain>
    </source>
</reference>
<reference evidence="3" key="1">
    <citation type="submission" date="2020-01" db="EMBL/GenBank/DDBJ databases">
        <authorList>
            <person name="Rat A."/>
        </authorList>
    </citation>
    <scope>NUCLEOTIDE SEQUENCE</scope>
    <source>
        <strain evidence="3">LMG 31161</strain>
    </source>
</reference>
<feature type="domain" description="Spore protein YkvP/CgeB glycosyl transferase-like" evidence="2">
    <location>
        <begin position="163"/>
        <end position="302"/>
    </location>
</feature>
<comment type="caution">
    <text evidence="3">The sequence shown here is derived from an EMBL/GenBank/DDBJ whole genome shotgun (WGS) entry which is preliminary data.</text>
</comment>
<evidence type="ECO:0000313" key="5">
    <source>
        <dbReference type="Proteomes" id="UP000746741"/>
    </source>
</evidence>
<evidence type="ECO:0000313" key="4">
    <source>
        <dbReference type="EMBL" id="NKE16754.1"/>
    </source>
</evidence>